<dbReference type="STRING" id="1573173.A0A167CMA4"/>
<protein>
    <submittedName>
        <fullName evidence="5">Carbohydrate-binding module family 50 protein</fullName>
    </submittedName>
</protein>
<evidence type="ECO:0000256" key="1">
    <source>
        <dbReference type="ARBA" id="ARBA00022669"/>
    </source>
</evidence>
<proteinExistence type="inferred from homology"/>
<keyword evidence="1" id="KW-0147">Chitin-binding</keyword>
<dbReference type="GO" id="GO:0008061">
    <property type="term" value="F:chitin binding"/>
    <property type="evidence" value="ECO:0007669"/>
    <property type="project" value="UniProtKB-KW"/>
</dbReference>
<dbReference type="InterPro" id="IPR052210">
    <property type="entry name" value="LysM1-like"/>
</dbReference>
<dbReference type="Gene3D" id="3.10.350.10">
    <property type="entry name" value="LysM domain"/>
    <property type="match status" value="1"/>
</dbReference>
<dbReference type="PANTHER" id="PTHR34997">
    <property type="entry name" value="AM15"/>
    <property type="match status" value="1"/>
</dbReference>
<evidence type="ECO:0000256" key="2">
    <source>
        <dbReference type="ARBA" id="ARBA00023026"/>
    </source>
</evidence>
<reference evidence="5 6" key="1">
    <citation type="submission" date="2015-06" db="EMBL/GenBank/DDBJ databases">
        <title>Survival trade-offs in plant roots during colonization by closely related pathogenic and mutualistic fungi.</title>
        <authorList>
            <person name="Hacquard S."/>
            <person name="Kracher B."/>
            <person name="Hiruma K."/>
            <person name="Weinman A."/>
            <person name="Muench P."/>
            <person name="Garrido Oter R."/>
            <person name="Ver Loren van Themaat E."/>
            <person name="Dallerey J.-F."/>
            <person name="Damm U."/>
            <person name="Henrissat B."/>
            <person name="Lespinet O."/>
            <person name="Thon M."/>
            <person name="Kemen E."/>
            <person name="McHardy A.C."/>
            <person name="Schulze-Lefert P."/>
            <person name="O'Connell R.J."/>
        </authorList>
    </citation>
    <scope>NUCLEOTIDE SEQUENCE [LARGE SCALE GENOMIC DNA]</scope>
    <source>
        <strain evidence="5 6">MAFF 238704</strain>
    </source>
</reference>
<evidence type="ECO:0000256" key="3">
    <source>
        <dbReference type="ARBA" id="ARBA00044955"/>
    </source>
</evidence>
<evidence type="ECO:0000259" key="4">
    <source>
        <dbReference type="PROSITE" id="PS51782"/>
    </source>
</evidence>
<dbReference type="InterPro" id="IPR036779">
    <property type="entry name" value="LysM_dom_sf"/>
</dbReference>
<organism evidence="5 6">
    <name type="scientific">Colletotrichum incanum</name>
    <name type="common">Soybean anthracnose fungus</name>
    <dbReference type="NCBI Taxonomy" id="1573173"/>
    <lineage>
        <taxon>Eukaryota</taxon>
        <taxon>Fungi</taxon>
        <taxon>Dikarya</taxon>
        <taxon>Ascomycota</taxon>
        <taxon>Pezizomycotina</taxon>
        <taxon>Sordariomycetes</taxon>
        <taxon>Hypocreomycetidae</taxon>
        <taxon>Glomerellales</taxon>
        <taxon>Glomerellaceae</taxon>
        <taxon>Colletotrichum</taxon>
        <taxon>Colletotrichum spaethianum species complex</taxon>
    </lineage>
</organism>
<keyword evidence="2" id="KW-0843">Virulence</keyword>
<accession>A0A167CMA4</accession>
<comment type="similarity">
    <text evidence="3">Belongs to the secreted LysM effector family.</text>
</comment>
<dbReference type="InterPro" id="IPR018392">
    <property type="entry name" value="LysM"/>
</dbReference>
<dbReference type="CDD" id="cd00118">
    <property type="entry name" value="LysM"/>
    <property type="match status" value="1"/>
</dbReference>
<dbReference type="EMBL" id="LFIW01001325">
    <property type="protein sequence ID" value="KZL82777.1"/>
    <property type="molecule type" value="Genomic_DNA"/>
</dbReference>
<evidence type="ECO:0000313" key="6">
    <source>
        <dbReference type="Proteomes" id="UP000076584"/>
    </source>
</evidence>
<feature type="domain" description="LysM" evidence="4">
    <location>
        <begin position="296"/>
        <end position="341"/>
    </location>
</feature>
<dbReference type="AlphaFoldDB" id="A0A167CMA4"/>
<comment type="caution">
    <text evidence="5">The sequence shown here is derived from an EMBL/GenBank/DDBJ whole genome shotgun (WGS) entry which is preliminary data.</text>
</comment>
<dbReference type="InterPro" id="IPR012334">
    <property type="entry name" value="Pectin_lyas_fold"/>
</dbReference>
<dbReference type="SUPFAM" id="SSF54106">
    <property type="entry name" value="LysM domain"/>
    <property type="match status" value="1"/>
</dbReference>
<dbReference type="PANTHER" id="PTHR34997:SF16">
    <property type="entry name" value="LYSM DOMAIN-CONTAINING PROTEIN"/>
    <property type="match status" value="1"/>
</dbReference>
<evidence type="ECO:0000313" key="5">
    <source>
        <dbReference type="EMBL" id="KZL82777.1"/>
    </source>
</evidence>
<dbReference type="Proteomes" id="UP000076584">
    <property type="component" value="Unassembled WGS sequence"/>
</dbReference>
<gene>
    <name evidence="5" type="ORF">CI238_11540</name>
</gene>
<name>A0A167CMA4_COLIC</name>
<dbReference type="Gene3D" id="2.160.20.10">
    <property type="entry name" value="Single-stranded right-handed beta-helix, Pectin lyase-like"/>
    <property type="match status" value="1"/>
</dbReference>
<sequence>MFWPSCVENSSIWTADHDLDVVSQDQIDIYVARGVLVESQGPIWLYGTTSEHNVLYQYQFSNAKNILMAMIQTESPYSQDVPKAPAPFKIGGFSNNPSSYDCSSSSSTCAVSWTVRIIDSEQIHILGAAIREMVSPVKSVATLAKDNQNGFLSSILAWVRNGTVGKRDFPGSNLYNATEDIDNLDGLPEGCKTALTEVVKCDYYAARFRELRYRDVMNKFKTVFDIKDMPRDELCSFYHIEKLRLMQSSAYSTYDEEWKGDLEYVHSTCGLSGPTDVPPPLVVAEPDSPGLCISDEFYTTASSDTCDSIALAHNVASAALYMANSDLCGCDLITAGQELCLPLSCPKTGRLVRVHRMAQNLTLGDVRRYNPWLNLDCPNIHVAAPVLRSVLCLGPQGADITTTAPVTIGPTAAPGPGDGYTAVPVNPPEGAEVAEGNTVRCERWFVTCIGMCVQSGITSALFLKTNPSLNAADCSASLQIGAAYCVGPVYQWNMDPITSMPELTSTAVPRETQSA</sequence>
<keyword evidence="6" id="KW-1185">Reference proteome</keyword>
<dbReference type="PROSITE" id="PS51782">
    <property type="entry name" value="LYSM"/>
    <property type="match status" value="1"/>
</dbReference>
<dbReference type="Pfam" id="PF01476">
    <property type="entry name" value="LysM"/>
    <property type="match status" value="1"/>
</dbReference>